<dbReference type="Proteomes" id="UP000436483">
    <property type="component" value="Unassembled WGS sequence"/>
</dbReference>
<feature type="transmembrane region" description="Helical" evidence="1">
    <location>
        <begin position="138"/>
        <end position="159"/>
    </location>
</feature>
<organism evidence="3 4">
    <name type="scientific">Microvirga makkahensis</name>
    <dbReference type="NCBI Taxonomy" id="1128670"/>
    <lineage>
        <taxon>Bacteria</taxon>
        <taxon>Pseudomonadati</taxon>
        <taxon>Pseudomonadota</taxon>
        <taxon>Alphaproteobacteria</taxon>
        <taxon>Hyphomicrobiales</taxon>
        <taxon>Methylobacteriaceae</taxon>
        <taxon>Microvirga</taxon>
    </lineage>
</organism>
<evidence type="ECO:0000256" key="1">
    <source>
        <dbReference type="SAM" id="Phobius"/>
    </source>
</evidence>
<evidence type="ECO:0000259" key="2">
    <source>
        <dbReference type="Pfam" id="PF01970"/>
    </source>
</evidence>
<feature type="transmembrane region" description="Helical" evidence="1">
    <location>
        <begin position="109"/>
        <end position="132"/>
    </location>
</feature>
<keyword evidence="4" id="KW-1185">Reference proteome</keyword>
<dbReference type="PANTHER" id="PTHR35342">
    <property type="entry name" value="TRICARBOXYLIC TRANSPORT PROTEIN"/>
    <property type="match status" value="1"/>
</dbReference>
<gene>
    <name evidence="3" type="ORF">GR328_17005</name>
</gene>
<feature type="transmembrane region" description="Helical" evidence="1">
    <location>
        <begin position="315"/>
        <end position="341"/>
    </location>
</feature>
<feature type="transmembrane region" description="Helical" evidence="1">
    <location>
        <begin position="413"/>
        <end position="443"/>
    </location>
</feature>
<comment type="caution">
    <text evidence="3">The sequence shown here is derived from an EMBL/GenBank/DDBJ whole genome shotgun (WGS) entry which is preliminary data.</text>
</comment>
<feature type="transmembrane region" description="Helical" evidence="1">
    <location>
        <begin position="353"/>
        <end position="374"/>
    </location>
</feature>
<feature type="transmembrane region" description="Helical" evidence="1">
    <location>
        <begin position="464"/>
        <end position="486"/>
    </location>
</feature>
<keyword evidence="1" id="KW-0812">Transmembrane</keyword>
<feature type="transmembrane region" description="Helical" evidence="1">
    <location>
        <begin position="45"/>
        <end position="69"/>
    </location>
</feature>
<accession>A0A7X3SQ22</accession>
<feature type="transmembrane region" description="Helical" evidence="1">
    <location>
        <begin position="20"/>
        <end position="39"/>
    </location>
</feature>
<feature type="transmembrane region" description="Helical" evidence="1">
    <location>
        <begin position="203"/>
        <end position="220"/>
    </location>
</feature>
<dbReference type="PANTHER" id="PTHR35342:SF5">
    <property type="entry name" value="TRICARBOXYLIC TRANSPORT PROTEIN"/>
    <property type="match status" value="1"/>
</dbReference>
<dbReference type="InterPro" id="IPR002823">
    <property type="entry name" value="DUF112_TM"/>
</dbReference>
<dbReference type="OrthoDB" id="7323395at2"/>
<feature type="transmembrane region" description="Helical" evidence="1">
    <location>
        <begin position="166"/>
        <end position="183"/>
    </location>
</feature>
<keyword evidence="1" id="KW-0472">Membrane</keyword>
<evidence type="ECO:0000313" key="3">
    <source>
        <dbReference type="EMBL" id="MXQ13131.1"/>
    </source>
</evidence>
<evidence type="ECO:0000313" key="4">
    <source>
        <dbReference type="Proteomes" id="UP000436483"/>
    </source>
</evidence>
<proteinExistence type="predicted"/>
<protein>
    <submittedName>
        <fullName evidence="3">Tripartite tricarboxylate transporter permease</fullName>
    </submittedName>
</protein>
<dbReference type="Pfam" id="PF01970">
    <property type="entry name" value="TctA"/>
    <property type="match status" value="1"/>
</dbReference>
<sequence length="501" mass="52681">MELLSHLALGFETALTLQNVFWCFVGVLVGTLVGVLPGIGPTATIALLLPITFSFSPVTALIMLSGIYYGAQYGGSTTAILINLPGESSSAVTAIDGYQMARNGRAGPALATAALGSFFAGSVATLILAIAAPPLARVALNFGAAEYFSLLVLGLLVSISLAHGSVIKALAMIVLGLLLGTVGQDVTSGTARYTMGFQELYGGINFVSLAVGMFGVAEIFRNLEVETNREVGVSQVKNLWLTREDFRRIAGPVLRGTGLGSVLGILPGGGHVLASFASYSAEKRLSKKPQEFGRGAIEGVAGPESANNAAAQTSFIPLLTLGIPAHPVMALIIGAFILQGITPGPNVMTDQPALFWGIIASMWIGNLLLVVLNLPLIGLWVKMLTIPYRVLFPAIVIFASIGCYSIDSNPFDVYAIVVFGILGYVLIRLGCEPAPLLLGFVLGPLLEENLRRAMIISKGDPTVFLTRPLSASLLALGLACIVIALLPSIRRKRDEVFVEED</sequence>
<feature type="transmembrane region" description="Helical" evidence="1">
    <location>
        <begin position="386"/>
        <end position="407"/>
    </location>
</feature>
<dbReference type="EMBL" id="WURB01000013">
    <property type="protein sequence ID" value="MXQ13131.1"/>
    <property type="molecule type" value="Genomic_DNA"/>
</dbReference>
<reference evidence="3 4" key="1">
    <citation type="submission" date="2019-12" db="EMBL/GenBank/DDBJ databases">
        <authorList>
            <person name="Yuan C.-G."/>
        </authorList>
    </citation>
    <scope>NUCLEOTIDE SEQUENCE [LARGE SCALE GENOMIC DNA]</scope>
    <source>
        <strain evidence="3 4">KCTC 23863</strain>
    </source>
</reference>
<dbReference type="RefSeq" id="WP_160885807.1">
    <property type="nucleotide sequence ID" value="NZ_WURB01000013.1"/>
</dbReference>
<reference evidence="3 4" key="2">
    <citation type="submission" date="2020-01" db="EMBL/GenBank/DDBJ databases">
        <title>Microvirga sp. nov., an arsenate reduction bacterium isolated from Tibet hotspring sediments.</title>
        <authorList>
            <person name="Xian W.-D."/>
            <person name="Li W.-J."/>
        </authorList>
    </citation>
    <scope>NUCLEOTIDE SEQUENCE [LARGE SCALE GENOMIC DNA]</scope>
    <source>
        <strain evidence="3 4">KCTC 23863</strain>
    </source>
</reference>
<keyword evidence="1" id="KW-1133">Transmembrane helix</keyword>
<feature type="domain" description="DUF112" evidence="2">
    <location>
        <begin position="21"/>
        <end position="438"/>
    </location>
</feature>
<name>A0A7X3SQ22_9HYPH</name>
<dbReference type="AlphaFoldDB" id="A0A7X3SQ22"/>